<proteinExistence type="predicted"/>
<organism evidence="2 3">
    <name type="scientific">Symbiodinium necroappetens</name>
    <dbReference type="NCBI Taxonomy" id="1628268"/>
    <lineage>
        <taxon>Eukaryota</taxon>
        <taxon>Sar</taxon>
        <taxon>Alveolata</taxon>
        <taxon>Dinophyceae</taxon>
        <taxon>Suessiales</taxon>
        <taxon>Symbiodiniaceae</taxon>
        <taxon>Symbiodinium</taxon>
    </lineage>
</organism>
<name>A0A812QLJ0_9DINO</name>
<accession>A0A812QLJ0</accession>
<evidence type="ECO:0000256" key="1">
    <source>
        <dbReference type="SAM" id="MobiDB-lite"/>
    </source>
</evidence>
<dbReference type="AlphaFoldDB" id="A0A812QLJ0"/>
<evidence type="ECO:0000313" key="2">
    <source>
        <dbReference type="EMBL" id="CAE7393181.1"/>
    </source>
</evidence>
<feature type="compositionally biased region" description="Low complexity" evidence="1">
    <location>
        <begin position="333"/>
        <end position="346"/>
    </location>
</feature>
<feature type="region of interest" description="Disordered" evidence="1">
    <location>
        <begin position="320"/>
        <end position="376"/>
    </location>
</feature>
<gene>
    <name evidence="2" type="ORF">SNEC2469_LOCUS10706</name>
</gene>
<keyword evidence="3" id="KW-1185">Reference proteome</keyword>
<evidence type="ECO:0000313" key="3">
    <source>
        <dbReference type="Proteomes" id="UP000601435"/>
    </source>
</evidence>
<reference evidence="2" key="1">
    <citation type="submission" date="2021-02" db="EMBL/GenBank/DDBJ databases">
        <authorList>
            <person name="Dougan E. K."/>
            <person name="Rhodes N."/>
            <person name="Thang M."/>
            <person name="Chan C."/>
        </authorList>
    </citation>
    <scope>NUCLEOTIDE SEQUENCE</scope>
</reference>
<dbReference type="EMBL" id="CAJNJA010017043">
    <property type="protein sequence ID" value="CAE7393181.1"/>
    <property type="molecule type" value="Genomic_DNA"/>
</dbReference>
<dbReference type="OrthoDB" id="437546at2759"/>
<sequence>MGILGSHGYTLLGRLWRVPSTWGHRDRRLTMILVFGGAGLLVVNAGHREHRFRLRRRTPSVTSTFVLDPHECKVCPQVLSHRQLLRSLHSCLSILEIRVNVRNAPKFEGELRRVLCGQEFLGTSLRSCDHVPKSASTVVKCEMLGTEASSEPVHPGRQEQQLGLADGHGVSAIIEVSGKFQSTALSMQPSRSKHICPVMPFVGSFVLRNAATAFMRQQMARSVGEGIFSCESQDWSVLQVCRIDAGTQTASSERQSSDDGRLRDEIAADTLEDEVLWLRSRNLPACISALAIQDEATANQSQSHCLRKLEVRVASCWRQPSGHRSSLKGSEHSSLQLSSTQSPTSTAARENIGSEGSATDRCRLQHTPTDSFSSVSSPLDSMSLLKDLEMPSPQWVQVQAEDVAKLPVQDLQRRAEALTQKLQHREHQCMVLREALEACNNRFTRLRPEMSGRLEGLRQSIAATA</sequence>
<comment type="caution">
    <text evidence="2">The sequence shown here is derived from an EMBL/GenBank/DDBJ whole genome shotgun (WGS) entry which is preliminary data.</text>
</comment>
<protein>
    <submittedName>
        <fullName evidence="2">Uncharacterized protein</fullName>
    </submittedName>
</protein>
<dbReference type="Proteomes" id="UP000601435">
    <property type="component" value="Unassembled WGS sequence"/>
</dbReference>